<name>A0A9E7GF56_9LILI</name>
<evidence type="ECO:0000256" key="1">
    <source>
        <dbReference type="ARBA" id="ARBA00008834"/>
    </source>
</evidence>
<comment type="similarity">
    <text evidence="1 4">Belongs to the glycosyl hydrolase 28 family.</text>
</comment>
<reference evidence="5" key="1">
    <citation type="submission" date="2022-05" db="EMBL/GenBank/DDBJ databases">
        <title>The Musa troglodytarum L. genome provides insights into the mechanism of non-climacteric behaviour and enrichment of carotenoids.</title>
        <authorList>
            <person name="Wang J."/>
        </authorList>
    </citation>
    <scope>NUCLEOTIDE SEQUENCE</scope>
    <source>
        <tissue evidence="5">Leaf</tissue>
    </source>
</reference>
<evidence type="ECO:0000313" key="6">
    <source>
        <dbReference type="Proteomes" id="UP001055439"/>
    </source>
</evidence>
<accession>A0A9E7GF56</accession>
<dbReference type="Pfam" id="PF00295">
    <property type="entry name" value="Glyco_hydro_28"/>
    <property type="match status" value="1"/>
</dbReference>
<gene>
    <name evidence="5" type="ORF">MUK42_36773</name>
</gene>
<dbReference type="Gene3D" id="2.160.20.10">
    <property type="entry name" value="Single-stranded right-handed beta-helix, Pectin lyase-like"/>
    <property type="match status" value="1"/>
</dbReference>
<evidence type="ECO:0000256" key="2">
    <source>
        <dbReference type="ARBA" id="ARBA00022801"/>
    </source>
</evidence>
<dbReference type="SUPFAM" id="SSF51126">
    <property type="entry name" value="Pectin lyase-like"/>
    <property type="match status" value="1"/>
</dbReference>
<dbReference type="InterPro" id="IPR011050">
    <property type="entry name" value="Pectin_lyase_fold/virulence"/>
</dbReference>
<dbReference type="AlphaFoldDB" id="A0A9E7GF56"/>
<dbReference type="InterPro" id="IPR000743">
    <property type="entry name" value="Glyco_hydro_28"/>
</dbReference>
<dbReference type="EMBL" id="CP097508">
    <property type="protein sequence ID" value="URE13320.1"/>
    <property type="molecule type" value="Genomic_DNA"/>
</dbReference>
<dbReference type="InterPro" id="IPR012334">
    <property type="entry name" value="Pectin_lyas_fold"/>
</dbReference>
<keyword evidence="6" id="KW-1185">Reference proteome</keyword>
<proteinExistence type="inferred from homology"/>
<evidence type="ECO:0000313" key="5">
    <source>
        <dbReference type="EMBL" id="URE13320.1"/>
    </source>
</evidence>
<dbReference type="GO" id="GO:0004650">
    <property type="term" value="F:polygalacturonase activity"/>
    <property type="evidence" value="ECO:0007669"/>
    <property type="project" value="InterPro"/>
</dbReference>
<evidence type="ECO:0000256" key="3">
    <source>
        <dbReference type="ARBA" id="ARBA00023295"/>
    </source>
</evidence>
<organism evidence="5 6">
    <name type="scientific">Musa troglodytarum</name>
    <name type="common">fe'i banana</name>
    <dbReference type="NCBI Taxonomy" id="320322"/>
    <lineage>
        <taxon>Eukaryota</taxon>
        <taxon>Viridiplantae</taxon>
        <taxon>Streptophyta</taxon>
        <taxon>Embryophyta</taxon>
        <taxon>Tracheophyta</taxon>
        <taxon>Spermatophyta</taxon>
        <taxon>Magnoliopsida</taxon>
        <taxon>Liliopsida</taxon>
        <taxon>Zingiberales</taxon>
        <taxon>Musaceae</taxon>
        <taxon>Musa</taxon>
    </lineage>
</organism>
<sequence length="60" mass="6571">KFKNIEGTSTSPEAIKLACNKASPCERVELSDTSLEYNNDDKQANYDVYLCLSLAAPVAM</sequence>
<feature type="non-terminal residue" evidence="5">
    <location>
        <position position="1"/>
    </location>
</feature>
<keyword evidence="3 4" id="KW-0326">Glycosidase</keyword>
<evidence type="ECO:0000256" key="4">
    <source>
        <dbReference type="RuleBase" id="RU361169"/>
    </source>
</evidence>
<keyword evidence="2 4" id="KW-0378">Hydrolase</keyword>
<protein>
    <submittedName>
        <fullName evidence="5">Uncharacterized protein</fullName>
    </submittedName>
</protein>
<dbReference type="Proteomes" id="UP001055439">
    <property type="component" value="Chromosome 6"/>
</dbReference>
<dbReference type="OrthoDB" id="187139at2759"/>
<dbReference type="GO" id="GO:0005975">
    <property type="term" value="P:carbohydrate metabolic process"/>
    <property type="evidence" value="ECO:0007669"/>
    <property type="project" value="InterPro"/>
</dbReference>